<sequence length="156" mass="16513">MARVRLATAAASLTLATGSLVLAPAAATAAEQAPTGGCWNWGCEGKNPAAYCGGDARTVDSARLGGSNGALLELRYSPSCEAIWARLSDAPFDENNAKAGDAQIQRNGSSKDYWCQVPVNGSSCYTEMLADHNMTAYAWADYDTSVYYYKGRTGSY</sequence>
<evidence type="ECO:0000313" key="2">
    <source>
        <dbReference type="EMBL" id="MDI3387724.1"/>
    </source>
</evidence>
<feature type="signal peptide" evidence="1">
    <location>
        <begin position="1"/>
        <end position="29"/>
    </location>
</feature>
<organism evidence="2 3">
    <name type="scientific">Streptomyces solicavernae</name>
    <dbReference type="NCBI Taxonomy" id="3043614"/>
    <lineage>
        <taxon>Bacteria</taxon>
        <taxon>Bacillati</taxon>
        <taxon>Actinomycetota</taxon>
        <taxon>Actinomycetes</taxon>
        <taxon>Kitasatosporales</taxon>
        <taxon>Streptomycetaceae</taxon>
        <taxon>Streptomyces</taxon>
    </lineage>
</organism>
<proteinExistence type="predicted"/>
<feature type="chain" id="PRO_5047452642" evidence="1">
    <location>
        <begin position="30"/>
        <end position="156"/>
    </location>
</feature>
<keyword evidence="3" id="KW-1185">Reference proteome</keyword>
<dbReference type="Proteomes" id="UP001224661">
    <property type="component" value="Unassembled WGS sequence"/>
</dbReference>
<evidence type="ECO:0000313" key="3">
    <source>
        <dbReference type="Proteomes" id="UP001224661"/>
    </source>
</evidence>
<comment type="caution">
    <text evidence="2">The sequence shown here is derived from an EMBL/GenBank/DDBJ whole genome shotgun (WGS) entry which is preliminary data.</text>
</comment>
<dbReference type="InterPro" id="IPR021224">
    <property type="entry name" value="DUF2690"/>
</dbReference>
<dbReference type="Pfam" id="PF10901">
    <property type="entry name" value="DUF2690"/>
    <property type="match status" value="1"/>
</dbReference>
<name>A0ABT6RTG7_9ACTN</name>
<keyword evidence="1" id="KW-0732">Signal</keyword>
<dbReference type="RefSeq" id="WP_282514072.1">
    <property type="nucleotide sequence ID" value="NZ_JASCIR010000012.1"/>
</dbReference>
<accession>A0ABT6RTG7</accession>
<protein>
    <submittedName>
        <fullName evidence="2">DUF2690 domain-containing protein</fullName>
    </submittedName>
</protein>
<gene>
    <name evidence="2" type="ORF">QIS99_16175</name>
</gene>
<evidence type="ECO:0000256" key="1">
    <source>
        <dbReference type="SAM" id="SignalP"/>
    </source>
</evidence>
<reference evidence="2 3" key="1">
    <citation type="submission" date="2023-05" db="EMBL/GenBank/DDBJ databases">
        <title>Draft genome sequence of Streptomyces sp. B-S-A8 isolated from a cave soil in Thailand.</title>
        <authorList>
            <person name="Chamroensaksri N."/>
            <person name="Muangham S."/>
        </authorList>
    </citation>
    <scope>NUCLEOTIDE SEQUENCE [LARGE SCALE GENOMIC DNA]</scope>
    <source>
        <strain evidence="2 3">B-S-A8</strain>
    </source>
</reference>
<dbReference type="EMBL" id="JASCIR010000012">
    <property type="protein sequence ID" value="MDI3387724.1"/>
    <property type="molecule type" value="Genomic_DNA"/>
</dbReference>